<evidence type="ECO:0000313" key="12">
    <source>
        <dbReference type="Proteomes" id="UP000663720"/>
    </source>
</evidence>
<dbReference type="InterPro" id="IPR045520">
    <property type="entry name" value="GPAT/DHAPAT_C"/>
</dbReference>
<evidence type="ECO:0000256" key="8">
    <source>
        <dbReference type="ARBA" id="ARBA00023315"/>
    </source>
</evidence>
<protein>
    <recommendedName>
        <fullName evidence="5">Glycerol-3-phosphate acyltransferase</fullName>
        <ecNumber evidence="4">2.3.1.15</ecNumber>
    </recommendedName>
</protein>
<evidence type="ECO:0000313" key="11">
    <source>
        <dbReference type="EMBL" id="QTA80345.1"/>
    </source>
</evidence>
<comment type="catalytic activity">
    <reaction evidence="9">
        <text>sn-glycerol 3-phosphate + an acyl-CoA = a 1-acyl-sn-glycero-3-phosphate + CoA</text>
        <dbReference type="Rhea" id="RHEA:15325"/>
        <dbReference type="ChEBI" id="CHEBI:57287"/>
        <dbReference type="ChEBI" id="CHEBI:57597"/>
        <dbReference type="ChEBI" id="CHEBI:57970"/>
        <dbReference type="ChEBI" id="CHEBI:58342"/>
        <dbReference type="EC" id="2.3.1.15"/>
    </reaction>
</comment>
<proteinExistence type="inferred from homology"/>
<reference evidence="11" key="1">
    <citation type="journal article" date="2021" name="Microb. Physiol.">
        <title>Proteogenomic Insights into the Physiology of Marine, Sulfate-Reducing, Filamentous Desulfonema limicola and Desulfonema magnum.</title>
        <authorList>
            <person name="Schnaars V."/>
            <person name="Wohlbrand L."/>
            <person name="Scheve S."/>
            <person name="Hinrichs C."/>
            <person name="Reinhardt R."/>
            <person name="Rabus R."/>
        </authorList>
    </citation>
    <scope>NUCLEOTIDE SEQUENCE</scope>
    <source>
        <strain evidence="11">5ac10</strain>
    </source>
</reference>
<dbReference type="GO" id="GO:0012505">
    <property type="term" value="C:endomembrane system"/>
    <property type="evidence" value="ECO:0007669"/>
    <property type="project" value="UniProtKB-SubCell"/>
</dbReference>
<dbReference type="SUPFAM" id="SSF69593">
    <property type="entry name" value="Glycerol-3-phosphate (1)-acyltransferase"/>
    <property type="match status" value="1"/>
</dbReference>
<evidence type="ECO:0000259" key="10">
    <source>
        <dbReference type="SMART" id="SM00563"/>
    </source>
</evidence>
<evidence type="ECO:0000256" key="4">
    <source>
        <dbReference type="ARBA" id="ARBA00013113"/>
    </source>
</evidence>
<evidence type="ECO:0000256" key="3">
    <source>
        <dbReference type="ARBA" id="ARBA00007937"/>
    </source>
</evidence>
<dbReference type="InterPro" id="IPR041728">
    <property type="entry name" value="GPAT/DHAPAT_LPLAT"/>
</dbReference>
<dbReference type="KEGG" id="dli:dnl_26450"/>
<comment type="subcellular location">
    <subcellularLocation>
        <location evidence="1">Endomembrane system</location>
        <topology evidence="1">Peripheral membrane protein</topology>
    </subcellularLocation>
</comment>
<organism evidence="11 12">
    <name type="scientific">Desulfonema limicola</name>
    <dbReference type="NCBI Taxonomy" id="45656"/>
    <lineage>
        <taxon>Bacteria</taxon>
        <taxon>Pseudomonadati</taxon>
        <taxon>Thermodesulfobacteriota</taxon>
        <taxon>Desulfobacteria</taxon>
        <taxon>Desulfobacterales</taxon>
        <taxon>Desulfococcaceae</taxon>
        <taxon>Desulfonema</taxon>
    </lineage>
</organism>
<dbReference type="AlphaFoldDB" id="A0A975B855"/>
<keyword evidence="12" id="KW-1185">Reference proteome</keyword>
<dbReference type="GO" id="GO:0004366">
    <property type="term" value="F:glycerol-3-phosphate O-acyltransferase activity"/>
    <property type="evidence" value="ECO:0007669"/>
    <property type="project" value="UniProtKB-EC"/>
</dbReference>
<dbReference type="CDD" id="cd07993">
    <property type="entry name" value="LPLAT_DHAPAT-like"/>
    <property type="match status" value="1"/>
</dbReference>
<evidence type="ECO:0000256" key="9">
    <source>
        <dbReference type="ARBA" id="ARBA00048427"/>
    </source>
</evidence>
<dbReference type="SMART" id="SM00563">
    <property type="entry name" value="PlsC"/>
    <property type="match status" value="1"/>
</dbReference>
<sequence>MIKKIKFFFEKVQTKINGLIDNALNGTYNHFRCFFPKDPGWLSSSSLCFVFSGIKLDKDQTDIIKNVPENAILIYANKYKSYFEYLFYHTRYASEKLPVPEIGFDYKIFWLQPFSHMFRIILSNTLYFLKNFRMQNPYNSGYISQELINGKTGFLSLVEERGFYLRFVKSNPDPLRYLLELQKKIEQPVIIIPQLIFYSKKPRRSSPGFIDLLFGSQENPGSLRRLFALLKKPESVFVEVSEPFNLKTFVQHSIYKELTNEEQALVLRRQLLVKVNRHRQSITGPVLKSKAEIKENILTNERLRSFMENYADTRNIPIQKVHKEADGYIDEIAAKYTINVIQVFALAVKWLTDIMFEGISINTDVLARLKNMSRKGPLLFVPCHKSHIDYLILSYIMYTNNMPCPHIAAGKNLSFWPLGPIFRGAGAFFIRRTFRGAVLYSKVFSEYVFKLLEEGFNIEFFIEGGRSRTGKLLQPKLGLLSILLNGYKMGVCDDLILVPVFIGYDRVPEEAAYLRELEGGQKNPESFVQFLKARKFLKKRYGRIYIKFHDGISLNDLLEERETPIKEMTSKEQNALCRELGYKLVSAIDQVTVITPHAIVAGAVLNSSKQRISYTSLMSNIETYMNYLVVQNVKLADTLLLDHTSAFEYVIESYIDRKFIEPLPIDKDDLSSEKQFTININKRPALGYYKNNCISAFIPAAFTSLVILDKDAFQFSGSDIYKGYTFLQELFSFEFSYDREKDPEYFVHKNLKAFIDDAILMPHPSLPDTYNLTSAGFRKLKLFARFLSVYLESYWITLNFFMRYPRNFIESKDRIKKIQSMGNRMFKMQEIEKPEALSKINYKNALDFFISHGIKGSEDEEMIETYKQVLRRYLDRLQ</sequence>
<feature type="domain" description="Phospholipid/glycerol acyltransferase" evidence="10">
    <location>
        <begin position="378"/>
        <end position="505"/>
    </location>
</feature>
<evidence type="ECO:0000256" key="5">
    <source>
        <dbReference type="ARBA" id="ARBA00013432"/>
    </source>
</evidence>
<dbReference type="Pfam" id="PF01553">
    <property type="entry name" value="Acyltransferase"/>
    <property type="match status" value="1"/>
</dbReference>
<evidence type="ECO:0000256" key="6">
    <source>
        <dbReference type="ARBA" id="ARBA00022679"/>
    </source>
</evidence>
<dbReference type="EC" id="2.3.1.15" evidence="4"/>
<keyword evidence="8 11" id="KW-0012">Acyltransferase</keyword>
<keyword evidence="6" id="KW-0808">Transferase</keyword>
<dbReference type="Proteomes" id="UP000663720">
    <property type="component" value="Chromosome"/>
</dbReference>
<evidence type="ECO:0000256" key="7">
    <source>
        <dbReference type="ARBA" id="ARBA00023136"/>
    </source>
</evidence>
<dbReference type="GO" id="GO:0005886">
    <property type="term" value="C:plasma membrane"/>
    <property type="evidence" value="ECO:0007669"/>
    <property type="project" value="TreeGrafter"/>
</dbReference>
<dbReference type="PANTHER" id="PTHR12563">
    <property type="entry name" value="GLYCEROL-3-PHOSPHATE ACYLTRANSFERASE"/>
    <property type="match status" value="1"/>
</dbReference>
<evidence type="ECO:0000256" key="2">
    <source>
        <dbReference type="ARBA" id="ARBA00004765"/>
    </source>
</evidence>
<accession>A0A975B855</accession>
<dbReference type="Pfam" id="PF19277">
    <property type="entry name" value="GPAT_C"/>
    <property type="match status" value="1"/>
</dbReference>
<dbReference type="RefSeq" id="WP_207692002.1">
    <property type="nucleotide sequence ID" value="NZ_CP061799.1"/>
</dbReference>
<dbReference type="PANTHER" id="PTHR12563:SF17">
    <property type="entry name" value="DIHYDROXYACETONE PHOSPHATE ACYLTRANSFERASE"/>
    <property type="match status" value="1"/>
</dbReference>
<dbReference type="GO" id="GO:0006629">
    <property type="term" value="P:lipid metabolic process"/>
    <property type="evidence" value="ECO:0007669"/>
    <property type="project" value="InterPro"/>
</dbReference>
<evidence type="ECO:0000256" key="1">
    <source>
        <dbReference type="ARBA" id="ARBA00004184"/>
    </source>
</evidence>
<gene>
    <name evidence="11" type="primary">plsB</name>
    <name evidence="11" type="ORF">dnl_26450</name>
</gene>
<comment type="similarity">
    <text evidence="3">Belongs to the GPAT/DAPAT family.</text>
</comment>
<dbReference type="InterPro" id="IPR002123">
    <property type="entry name" value="Plipid/glycerol_acylTrfase"/>
</dbReference>
<keyword evidence="7" id="KW-0472">Membrane</keyword>
<comment type="pathway">
    <text evidence="2">Phospholipid metabolism; CDP-diacylglycerol biosynthesis; CDP-diacylglycerol from sn-glycerol 3-phosphate: step 1/3.</text>
</comment>
<dbReference type="InterPro" id="IPR022284">
    <property type="entry name" value="GPAT/DHAPAT"/>
</dbReference>
<name>A0A975B855_9BACT</name>
<dbReference type="EMBL" id="CP061799">
    <property type="protein sequence ID" value="QTA80345.1"/>
    <property type="molecule type" value="Genomic_DNA"/>
</dbReference>